<proteinExistence type="inferred from homology"/>
<evidence type="ECO:0000313" key="4">
    <source>
        <dbReference type="EMBL" id="GHH59254.1"/>
    </source>
</evidence>
<name>A0A919KJ89_9XANT</name>
<reference evidence="4" key="2">
    <citation type="submission" date="2020-09" db="EMBL/GenBank/DDBJ databases">
        <authorList>
            <person name="Sun Q."/>
            <person name="Ohkuma M."/>
        </authorList>
    </citation>
    <scope>NUCLEOTIDE SEQUENCE</scope>
    <source>
        <strain evidence="4">JCM 13306</strain>
    </source>
</reference>
<dbReference type="Proteomes" id="UP000623958">
    <property type="component" value="Unassembled WGS sequence"/>
</dbReference>
<dbReference type="EMBL" id="BNBA01000036">
    <property type="protein sequence ID" value="GHH59254.1"/>
    <property type="molecule type" value="Genomic_DNA"/>
</dbReference>
<sequence>MLRREWTAPAAKRFEHAQDHYHALNPVAAAAMARQVLQATRRLGEQPGLGRPGRVAGTREWRVARTPYLLVYRVRDDALQVLHVEVDARDWMPRTEPWIEPLEPWLAALASALLHVLMVFALLHASTPTMSTPQGAVAGGRMKVDFLGETSEPEQPAPPSPPPPSATSPVRSTVVKDAKDPLPPDVAATPRRVPAPRPVVQRPSQSPSPTPAPVQRRPETWTGRPPGMLDEDVAEDDGLADSAAFEPGYRNDRRSAEPSLDVGGYQVYYDLRSETQLRAWKEQGMKEIAILLPGTQNRMVCPLEIALRRGSGKCRLLPPDSPELQSIGDAREVINMMEVYRRGEPVWRGPGPYR</sequence>
<evidence type="ECO:0000256" key="1">
    <source>
        <dbReference type="ARBA" id="ARBA00006226"/>
    </source>
</evidence>
<dbReference type="PANTHER" id="PTHR33755">
    <property type="entry name" value="TOXIN PARE1-RELATED"/>
    <property type="match status" value="1"/>
</dbReference>
<reference evidence="4" key="1">
    <citation type="journal article" date="2014" name="Int. J. Syst. Evol. Microbiol.">
        <title>Complete genome sequence of Corynebacterium casei LMG S-19264T (=DSM 44701T), isolated from a smear-ripened cheese.</title>
        <authorList>
            <consortium name="US DOE Joint Genome Institute (JGI-PGF)"/>
            <person name="Walter F."/>
            <person name="Albersmeier A."/>
            <person name="Kalinowski J."/>
            <person name="Ruckert C."/>
        </authorList>
    </citation>
    <scope>NUCLEOTIDE SEQUENCE</scope>
    <source>
        <strain evidence="4">JCM 13306</strain>
    </source>
</reference>
<dbReference type="InterPro" id="IPR051803">
    <property type="entry name" value="TA_system_RelE-like_toxin"/>
</dbReference>
<dbReference type="AlphaFoldDB" id="A0A919KJ89"/>
<gene>
    <name evidence="4" type="ORF">GCM10009090_33160</name>
</gene>
<feature type="region of interest" description="Disordered" evidence="3">
    <location>
        <begin position="149"/>
        <end position="233"/>
    </location>
</feature>
<dbReference type="Pfam" id="PF05016">
    <property type="entry name" value="ParE_toxin"/>
    <property type="match status" value="1"/>
</dbReference>
<accession>A0A919KJ89</accession>
<keyword evidence="2" id="KW-1277">Toxin-antitoxin system</keyword>
<dbReference type="PANTHER" id="PTHR33755:SF7">
    <property type="entry name" value="TOXIN MODULE OF TOXIN-ANTITOXIN SYSTEM RELE_STBE FAMILY"/>
    <property type="match status" value="1"/>
</dbReference>
<organism evidence="4 5">
    <name type="scientific">Xanthomonas boreopolis</name>
    <dbReference type="NCBI Taxonomy" id="86183"/>
    <lineage>
        <taxon>Bacteria</taxon>
        <taxon>Pseudomonadati</taxon>
        <taxon>Pseudomonadota</taxon>
        <taxon>Gammaproteobacteria</taxon>
        <taxon>Lysobacterales</taxon>
        <taxon>Lysobacteraceae</taxon>
        <taxon>Xanthomonas</taxon>
    </lineage>
</organism>
<comment type="similarity">
    <text evidence="1">Belongs to the RelE toxin family.</text>
</comment>
<evidence type="ECO:0000313" key="5">
    <source>
        <dbReference type="Proteomes" id="UP000623958"/>
    </source>
</evidence>
<dbReference type="Gene3D" id="3.30.2310.20">
    <property type="entry name" value="RelE-like"/>
    <property type="match status" value="1"/>
</dbReference>
<keyword evidence="5" id="KW-1185">Reference proteome</keyword>
<protein>
    <submittedName>
        <fullName evidence="4">Plasmid stabilization protein ParE</fullName>
    </submittedName>
</protein>
<comment type="caution">
    <text evidence="4">The sequence shown here is derived from an EMBL/GenBank/DDBJ whole genome shotgun (WGS) entry which is preliminary data.</text>
</comment>
<feature type="compositionally biased region" description="Low complexity" evidence="3">
    <location>
        <begin position="185"/>
        <end position="205"/>
    </location>
</feature>
<evidence type="ECO:0000256" key="3">
    <source>
        <dbReference type="SAM" id="MobiDB-lite"/>
    </source>
</evidence>
<dbReference type="InterPro" id="IPR035093">
    <property type="entry name" value="RelE/ParE_toxin_dom_sf"/>
</dbReference>
<feature type="compositionally biased region" description="Pro residues" evidence="3">
    <location>
        <begin position="155"/>
        <end position="166"/>
    </location>
</feature>
<dbReference type="InterPro" id="IPR007712">
    <property type="entry name" value="RelE/ParE_toxin"/>
</dbReference>
<evidence type="ECO:0000256" key="2">
    <source>
        <dbReference type="ARBA" id="ARBA00022649"/>
    </source>
</evidence>
<dbReference type="RefSeq" id="WP_434029895.1">
    <property type="nucleotide sequence ID" value="NZ_BNBA01000036.1"/>
</dbReference>